<reference evidence="1" key="2">
    <citation type="submission" date="2024-02" db="EMBL/GenBank/DDBJ databases">
        <authorList>
            <consortium name="Clinical and Environmental Microbiology Branch: Whole genome sequencing antimicrobial resistance pathogens in the healthcare setting"/>
        </authorList>
    </citation>
    <scope>NUCLEOTIDE SEQUENCE</scope>
    <source>
        <strain evidence="1">2020GO-00142</strain>
    </source>
</reference>
<proteinExistence type="predicted"/>
<dbReference type="AlphaFoldDB" id="A0AAI9I2G1"/>
<dbReference type="Proteomes" id="UP001495779">
    <property type="component" value="Unassembled WGS sequence"/>
</dbReference>
<accession>A0AAI9I2G1</accession>
<dbReference type="RefSeq" id="WP_163862957.1">
    <property type="nucleotide sequence ID" value="NZ_CP119540.1"/>
</dbReference>
<evidence type="ECO:0000313" key="3">
    <source>
        <dbReference type="Proteomes" id="UP001495779"/>
    </source>
</evidence>
<sequence length="51" mass="5543">MSVIRFIARRVKAETIIEGDSVMKVKVIPVTLEGNKIVFECSGGCLFSAAK</sequence>
<protein>
    <submittedName>
        <fullName evidence="1">Uncharacterized protein</fullName>
    </submittedName>
</protein>
<comment type="caution">
    <text evidence="1">The sequence shown here is derived from an EMBL/GenBank/DDBJ whole genome shotgun (WGS) entry which is preliminary data.</text>
</comment>
<name>A0AAI9I2G1_PROST</name>
<organism evidence="1">
    <name type="scientific">Providencia stuartii</name>
    <dbReference type="NCBI Taxonomy" id="588"/>
    <lineage>
        <taxon>Bacteria</taxon>
        <taxon>Pseudomonadati</taxon>
        <taxon>Pseudomonadota</taxon>
        <taxon>Gammaproteobacteria</taxon>
        <taxon>Enterobacterales</taxon>
        <taxon>Morganellaceae</taxon>
        <taxon>Providencia</taxon>
    </lineage>
</organism>
<dbReference type="EMBL" id="AAZDVE040000031">
    <property type="protein sequence ID" value="EMP9434197.1"/>
    <property type="molecule type" value="Genomic_DNA"/>
</dbReference>
<reference evidence="2 3" key="1">
    <citation type="submission" date="2021-04" db="EMBL/GenBank/DDBJ databases">
        <title>Determining the burden of carbapenem-resistant Enterobacterales from a tertiary public heath setting in Bangladesh: a clinical, epidemiological, and molecular study.</title>
        <authorList>
            <person name="Farzana R."/>
            <person name="Walsh T.R."/>
        </authorList>
    </citation>
    <scope>NUCLEOTIDE SEQUENCE [LARGE SCALE GENOMIC DNA]</scope>
    <source>
        <strain evidence="3">dmpro_s316</strain>
        <strain evidence="2">Dmpro_s316</strain>
    </source>
</reference>
<evidence type="ECO:0000313" key="2">
    <source>
        <dbReference type="EMBL" id="MER5075598.1"/>
    </source>
</evidence>
<dbReference type="EMBL" id="JAGSRH010000002">
    <property type="protein sequence ID" value="MER5075598.1"/>
    <property type="molecule type" value="Genomic_DNA"/>
</dbReference>
<gene>
    <name evidence="1" type="ORF">JRA39_003294</name>
    <name evidence="2" type="ORF">KDV35_01725</name>
</gene>
<evidence type="ECO:0000313" key="1">
    <source>
        <dbReference type="EMBL" id="EMP9434197.1"/>
    </source>
</evidence>